<feature type="transmembrane region" description="Helical" evidence="3">
    <location>
        <begin position="397"/>
        <end position="416"/>
    </location>
</feature>
<proteinExistence type="predicted"/>
<reference evidence="5 6" key="1">
    <citation type="journal article" date="2023" name="Sci. Data">
        <title>Genome assembly of the Korean intertidal mud-creeper Batillaria attramentaria.</title>
        <authorList>
            <person name="Patra A.K."/>
            <person name="Ho P.T."/>
            <person name="Jun S."/>
            <person name="Lee S.J."/>
            <person name="Kim Y."/>
            <person name="Won Y.J."/>
        </authorList>
    </citation>
    <scope>NUCLEOTIDE SEQUENCE [LARGE SCALE GENOMIC DNA]</scope>
    <source>
        <strain evidence="5">Wonlab-2016</strain>
    </source>
</reference>
<feature type="transmembrane region" description="Helical" evidence="3">
    <location>
        <begin position="75"/>
        <end position="96"/>
    </location>
</feature>
<feature type="transmembrane region" description="Helical" evidence="3">
    <location>
        <begin position="116"/>
        <end position="137"/>
    </location>
</feature>
<keyword evidence="6" id="KW-1185">Reference proteome</keyword>
<feature type="transmembrane region" description="Helical" evidence="3">
    <location>
        <begin position="295"/>
        <end position="319"/>
    </location>
</feature>
<dbReference type="PANTHER" id="PTHR11360">
    <property type="entry name" value="MONOCARBOXYLATE TRANSPORTER"/>
    <property type="match status" value="1"/>
</dbReference>
<dbReference type="Gene3D" id="1.20.1250.20">
    <property type="entry name" value="MFS general substrate transporter like domains"/>
    <property type="match status" value="2"/>
</dbReference>
<keyword evidence="3" id="KW-0472">Membrane</keyword>
<dbReference type="Pfam" id="PF07690">
    <property type="entry name" value="MFS_1"/>
    <property type="match status" value="2"/>
</dbReference>
<dbReference type="AlphaFoldDB" id="A0ABD0L4F4"/>
<evidence type="ECO:0000256" key="1">
    <source>
        <dbReference type="ARBA" id="ARBA00004141"/>
    </source>
</evidence>
<gene>
    <name evidence="5" type="ORF">BaRGS_00014315</name>
</gene>
<dbReference type="PANTHER" id="PTHR11360:SF303">
    <property type="entry name" value="MAJOR FACILITATOR SUPERFAMILY (MFS) PROFILE DOMAIN-CONTAINING PROTEIN"/>
    <property type="match status" value="1"/>
</dbReference>
<feature type="transmembrane region" description="Helical" evidence="3">
    <location>
        <begin position="369"/>
        <end position="391"/>
    </location>
</feature>
<organism evidence="5 6">
    <name type="scientific">Batillaria attramentaria</name>
    <dbReference type="NCBI Taxonomy" id="370345"/>
    <lineage>
        <taxon>Eukaryota</taxon>
        <taxon>Metazoa</taxon>
        <taxon>Spiralia</taxon>
        <taxon>Lophotrochozoa</taxon>
        <taxon>Mollusca</taxon>
        <taxon>Gastropoda</taxon>
        <taxon>Caenogastropoda</taxon>
        <taxon>Sorbeoconcha</taxon>
        <taxon>Cerithioidea</taxon>
        <taxon>Batillariidae</taxon>
        <taxon>Batillaria</taxon>
    </lineage>
</organism>
<dbReference type="SUPFAM" id="SSF103473">
    <property type="entry name" value="MFS general substrate transporter"/>
    <property type="match status" value="1"/>
</dbReference>
<dbReference type="EMBL" id="JACVVK020000083">
    <property type="protein sequence ID" value="KAK7494423.1"/>
    <property type="molecule type" value="Genomic_DNA"/>
</dbReference>
<dbReference type="InterPro" id="IPR011701">
    <property type="entry name" value="MFS"/>
</dbReference>
<feature type="transmembrane region" description="Helical" evidence="3">
    <location>
        <begin position="6"/>
        <end position="31"/>
    </location>
</feature>
<feature type="transmembrane region" description="Helical" evidence="3">
    <location>
        <begin position="459"/>
        <end position="481"/>
    </location>
</feature>
<dbReference type="InterPro" id="IPR036259">
    <property type="entry name" value="MFS_trans_sf"/>
</dbReference>
<evidence type="ECO:0000313" key="6">
    <source>
        <dbReference type="Proteomes" id="UP001519460"/>
    </source>
</evidence>
<keyword evidence="3" id="KW-1133">Transmembrane helix</keyword>
<evidence type="ECO:0000256" key="2">
    <source>
        <dbReference type="SAM" id="MobiDB-lite"/>
    </source>
</evidence>
<comment type="caution">
    <text evidence="5">The sequence shown here is derived from an EMBL/GenBank/DDBJ whole genome shotgun (WGS) entry which is preliminary data.</text>
</comment>
<dbReference type="Proteomes" id="UP001519460">
    <property type="component" value="Unassembled WGS sequence"/>
</dbReference>
<feature type="transmembrane region" description="Helical" evidence="3">
    <location>
        <begin position="43"/>
        <end position="69"/>
    </location>
</feature>
<accession>A0ABD0L4F4</accession>
<evidence type="ECO:0000313" key="5">
    <source>
        <dbReference type="EMBL" id="KAK7494423.1"/>
    </source>
</evidence>
<evidence type="ECO:0000259" key="4">
    <source>
        <dbReference type="PROSITE" id="PS50850"/>
    </source>
</evidence>
<protein>
    <recommendedName>
        <fullName evidence="4">Major facilitator superfamily (MFS) profile domain-containing protein</fullName>
    </recommendedName>
</protein>
<dbReference type="InterPro" id="IPR020846">
    <property type="entry name" value="MFS_dom"/>
</dbReference>
<name>A0ABD0L4F4_9CAEN</name>
<feature type="region of interest" description="Disordered" evidence="2">
    <location>
        <begin position="241"/>
        <end position="266"/>
    </location>
</feature>
<comment type="subcellular location">
    <subcellularLocation>
        <location evidence="1">Membrane</location>
        <topology evidence="1">Multi-pass membrane protein</topology>
    </subcellularLocation>
</comment>
<sequence>MEGGRWGLVIIASAFFIQVLAFGASGAIGVYNIEFLDYFDNNTVGVSLISAINFAMFLGSALVVLGIFLMPFLPYIPALCVCFGLLTGLGSCLVYLPSHVLSGLYYDRHRSLATGVATSGSGLGGALMPIVAGYLIQHYGWKGSLIVLSGLCLNLFVCAAVLRDTPKAPPVPVNQLSEAERLLKHGEDGDEKLSTQPELVEDDGPLELHLEVNRNCLELLTDGLSGAEAKGVAACGTQDLPGDGSVSERADHHSSKSSVTDSKQMHRDVELKGKISKSQGSVVFVEKPPKVLRHVYLFTDLGFSVYFASNMFWNITGAIMMTFGAEFIVENGFDPLDAAWAASISGFGCFLGGLLGGVLGNLLQAHRMLLYVVSNLMLGVCFVVLPFGSVYSQFVCIMFSSGLSFGVILGLLVVVLTDLVGPQNLADGMGYIMLANGAGCFIGPALTGYLRQVMGSYDSAFYCGGAFAFAAGIIMVVIPLLRPYCSDKSNTVTEFQL</sequence>
<feature type="domain" description="Major facilitator superfamily (MFS) profile" evidence="4">
    <location>
        <begin position="295"/>
        <end position="497"/>
    </location>
</feature>
<feature type="transmembrane region" description="Helical" evidence="3">
    <location>
        <begin position="339"/>
        <end position="362"/>
    </location>
</feature>
<dbReference type="PROSITE" id="PS50850">
    <property type="entry name" value="MFS"/>
    <property type="match status" value="1"/>
</dbReference>
<dbReference type="GO" id="GO:0016020">
    <property type="term" value="C:membrane"/>
    <property type="evidence" value="ECO:0007669"/>
    <property type="project" value="UniProtKB-SubCell"/>
</dbReference>
<keyword evidence="3" id="KW-0812">Transmembrane</keyword>
<dbReference type="InterPro" id="IPR050327">
    <property type="entry name" value="Proton-linked_MCT"/>
</dbReference>
<feature type="transmembrane region" description="Helical" evidence="3">
    <location>
        <begin position="428"/>
        <end position="447"/>
    </location>
</feature>
<evidence type="ECO:0000256" key="3">
    <source>
        <dbReference type="SAM" id="Phobius"/>
    </source>
</evidence>